<evidence type="ECO:0000313" key="4">
    <source>
        <dbReference type="Proteomes" id="UP000286003"/>
    </source>
</evidence>
<keyword evidence="1" id="KW-0732">Signal</keyword>
<comment type="caution">
    <text evidence="3">The sequence shown here is derived from an EMBL/GenBank/DDBJ whole genome shotgun (WGS) entry which is preliminary data.</text>
</comment>
<accession>A0AB37MF02</accession>
<dbReference type="Pfam" id="PF05547">
    <property type="entry name" value="Peptidase_M6"/>
    <property type="match status" value="1"/>
</dbReference>
<dbReference type="PANTHER" id="PTHR41775:SF1">
    <property type="entry name" value="PEPTIDASE M6-LIKE DOMAIN-CONTAINING PROTEIN"/>
    <property type="match status" value="1"/>
</dbReference>
<evidence type="ECO:0000313" key="3">
    <source>
        <dbReference type="EMBL" id="RHN07677.1"/>
    </source>
</evidence>
<feature type="signal peptide" evidence="1">
    <location>
        <begin position="1"/>
        <end position="30"/>
    </location>
</feature>
<dbReference type="PANTHER" id="PTHR41775">
    <property type="entry name" value="SECRETED PROTEIN-RELATED"/>
    <property type="match status" value="1"/>
</dbReference>
<keyword evidence="3" id="KW-0482">Metalloprotease</keyword>
<dbReference type="AlphaFoldDB" id="A0AB37MF02"/>
<keyword evidence="3" id="KW-0645">Protease</keyword>
<dbReference type="SUPFAM" id="SSF55486">
    <property type="entry name" value="Metalloproteases ('zincins'), catalytic domain"/>
    <property type="match status" value="1"/>
</dbReference>
<proteinExistence type="predicted"/>
<dbReference type="InterPro" id="IPR008757">
    <property type="entry name" value="Peptidase_M6-like_domain"/>
</dbReference>
<name>A0AB37MF02_9BACE</name>
<evidence type="ECO:0000256" key="1">
    <source>
        <dbReference type="SAM" id="SignalP"/>
    </source>
</evidence>
<dbReference type="Proteomes" id="UP000286003">
    <property type="component" value="Unassembled WGS sequence"/>
</dbReference>
<organism evidence="3 4">
    <name type="scientific">Bacteroides intestinalis</name>
    <dbReference type="NCBI Taxonomy" id="329854"/>
    <lineage>
        <taxon>Bacteria</taxon>
        <taxon>Pseudomonadati</taxon>
        <taxon>Bacteroidota</taxon>
        <taxon>Bacteroidia</taxon>
        <taxon>Bacteroidales</taxon>
        <taxon>Bacteroidaceae</taxon>
        <taxon>Bacteroides</taxon>
    </lineage>
</organism>
<evidence type="ECO:0000259" key="2">
    <source>
        <dbReference type="Pfam" id="PF05547"/>
    </source>
</evidence>
<feature type="domain" description="Peptidase M6-like" evidence="2">
    <location>
        <begin position="183"/>
        <end position="367"/>
    </location>
</feature>
<feature type="chain" id="PRO_5044202616" evidence="1">
    <location>
        <begin position="31"/>
        <end position="742"/>
    </location>
</feature>
<dbReference type="GO" id="GO:0008237">
    <property type="term" value="F:metallopeptidase activity"/>
    <property type="evidence" value="ECO:0007669"/>
    <property type="project" value="UniProtKB-KW"/>
</dbReference>
<dbReference type="EMBL" id="QRQM01000008">
    <property type="protein sequence ID" value="RHN07677.1"/>
    <property type="molecule type" value="Genomic_DNA"/>
</dbReference>
<dbReference type="NCBIfam" id="TIGR03296">
    <property type="entry name" value="M6dom_TIGR03296"/>
    <property type="match status" value="1"/>
</dbReference>
<protein>
    <submittedName>
        <fullName evidence="3">M6 family metalloprotease domain-containing protein</fullName>
    </submittedName>
</protein>
<sequence length="742" mass="82836">MRNIYCSYRKNVCVTLLFLFIFLQAGYANIADPTPATVTQPDGTQLTIRLHGDEFYHFNTTLDGYTILKNPNNFYVYAERRDGRLVPGKVIANNKAMRQEAENRYLEGIEKYMTSPKERVVTRTNAKQYVRQGLLSKISSSGFRGIIILAQFSDRSFSITDYPVEIRKMINDTEYTGNGATGSVRDYFYDSSMGGFEPQFDIVGPVTLDYKQTDADGANNGQALVKDACLKADQFVNFADYDLDGDNSVDMIYVIFAGAASSYAGNNEKYLWPHAYALNSMAVRLDGVYCNRYACSTELTGGEMNSEMDGIGTVCHEFSHVLGLPDFYDTDYEKSGGVAPHPGDWSLMASGSYLNNSKTPPSYSAYERYMVGWGTSEKIEGPGNYELPALNISNKSYFFPAQSSGEYFYLENRQQTKWDAYLPGHGMLVYRVDLTNESVWNMNTVNNNPDHMYYELLCADNNAPATAGNAFPGSLNVKELTDETMPSLRSWTGIPTEKEITGIKEDNGIISFTIQPPLNVSYVEDFENIQKETWTSETMDGTIGKWIFSNARTYATSEVGVGNGSRVASVKNGKIEMETDITGSVKSVSILACKSGAFGMKNVRIEVSEDKGASWKVYGENILLSSNVMETYTNRITMQGCLRFRIVGVASAEAYIDDFQIKCDLPDAIEDIQNIGSSLKVYRFGQDVIVHTSTEGKPIEIYSVTGMKIAWQESVSRKCIFRLPEKGMYIIRQAGESLKILY</sequence>
<keyword evidence="3" id="KW-0378">Hydrolase</keyword>
<reference evidence="3 4" key="1">
    <citation type="submission" date="2018-08" db="EMBL/GenBank/DDBJ databases">
        <title>A genome reference for cultivated species of the human gut microbiota.</title>
        <authorList>
            <person name="Zou Y."/>
            <person name="Xue W."/>
            <person name="Luo G."/>
        </authorList>
    </citation>
    <scope>NUCLEOTIDE SEQUENCE [LARGE SCALE GENOMIC DNA]</scope>
    <source>
        <strain evidence="3 4">AF31-23</strain>
    </source>
</reference>
<dbReference type="GO" id="GO:0006508">
    <property type="term" value="P:proteolysis"/>
    <property type="evidence" value="ECO:0007669"/>
    <property type="project" value="InterPro"/>
</dbReference>
<gene>
    <name evidence="3" type="ORF">DWZ32_08960</name>
</gene>